<name>A0A7T9DJJ9_9ARCH</name>
<organism evidence="2">
    <name type="scientific">Candidatus Iainarchaeum sp</name>
    <dbReference type="NCBI Taxonomy" id="3101447"/>
    <lineage>
        <taxon>Archaea</taxon>
        <taxon>Candidatus Iainarchaeota</taxon>
        <taxon>Candidatus Iainarchaeia</taxon>
        <taxon>Candidatus Iainarchaeales</taxon>
        <taxon>Candidatus Iainarchaeaceae</taxon>
        <taxon>Candidatus Iainarchaeum</taxon>
    </lineage>
</organism>
<reference evidence="2" key="1">
    <citation type="submission" date="2020-11" db="EMBL/GenBank/DDBJ databases">
        <title>Connecting structure to function with the recovery of over 1000 high-quality activated sludge metagenome-assembled genomes encoding full-length rRNA genes using long-read sequencing.</title>
        <authorList>
            <person name="Singleton C.M."/>
            <person name="Petriglieri F."/>
            <person name="Kristensen J.M."/>
            <person name="Kirkegaard R.H."/>
            <person name="Michaelsen T.Y."/>
            <person name="Andersen M.H."/>
            <person name="Karst S.M."/>
            <person name="Dueholm M.S."/>
            <person name="Nielsen P.H."/>
            <person name="Albertsen M."/>
        </authorList>
    </citation>
    <scope>NUCLEOTIDE SEQUENCE</scope>
    <source>
        <strain evidence="2">Fred_18-Q3-R57-64_BAT3C.431</strain>
    </source>
</reference>
<proteinExistence type="predicted"/>
<dbReference type="InterPro" id="IPR013702">
    <property type="entry name" value="FIST_domain_N"/>
</dbReference>
<gene>
    <name evidence="2" type="ORF">IPJ89_05130</name>
</gene>
<dbReference type="PANTHER" id="PTHR40252">
    <property type="entry name" value="BLR0328 PROTEIN"/>
    <property type="match status" value="1"/>
</dbReference>
<dbReference type="Proteomes" id="UP000596004">
    <property type="component" value="Chromosome"/>
</dbReference>
<evidence type="ECO:0000313" key="2">
    <source>
        <dbReference type="EMBL" id="QQR92500.1"/>
    </source>
</evidence>
<dbReference type="SMART" id="SM00897">
    <property type="entry name" value="FIST"/>
    <property type="match status" value="1"/>
</dbReference>
<dbReference type="EMBL" id="CP064981">
    <property type="protein sequence ID" value="QQR92500.1"/>
    <property type="molecule type" value="Genomic_DNA"/>
</dbReference>
<dbReference type="Pfam" id="PF08495">
    <property type="entry name" value="FIST"/>
    <property type="match status" value="1"/>
</dbReference>
<sequence length="429" mass="48607">MLDAKIGVSQNWDPILATDEAIAEATDDLKSNPKIILLFTTIHYEKNNGFRKILDRIYQKFAKDTPLIGGTVAGFISSKGCFVRGISLAIIYSDNLEVITAVGKNNKRSPESAVMQVSNTIKPLLVNSKYDNNIMLQIISGGKIPFIPFLKQGRVVHSTIIGEIESKGIGLTLKLLQKGVGREEEILKLMVQEFPDANIISLSSMDDEKMERNFQFHNNKVLTDVIVTACILTNYELDLKSEISLEDIGIEFDITRIGNDRRTIKELDKIPAKEAFIKKMNWPKSYFDENIYRKVFFYPLVHELNGQKISSVAGLFLGQNLYSTYQIESDKLSIMSYSGKKLYDTVSNDMQQIDVNQLDFLFLVECGIRLEAMGRKIFAIREKIVNRLAGKPFLLVYPAGEGVYSKKILKYGNETYNRVCFYKPKKVLT</sequence>
<accession>A0A7T9DJJ9</accession>
<feature type="domain" description="FIST" evidence="1">
    <location>
        <begin position="32"/>
        <end position="271"/>
    </location>
</feature>
<protein>
    <recommendedName>
        <fullName evidence="1">FIST domain-containing protein</fullName>
    </recommendedName>
</protein>
<evidence type="ECO:0000259" key="1">
    <source>
        <dbReference type="SMART" id="SM00897"/>
    </source>
</evidence>
<dbReference type="AlphaFoldDB" id="A0A7T9DJJ9"/>
<dbReference type="PANTHER" id="PTHR40252:SF2">
    <property type="entry name" value="BLR0328 PROTEIN"/>
    <property type="match status" value="1"/>
</dbReference>